<feature type="compositionally biased region" description="Basic and acidic residues" evidence="1">
    <location>
        <begin position="24"/>
        <end position="46"/>
    </location>
</feature>
<protein>
    <submittedName>
        <fullName evidence="2">Uncharacterized protein</fullName>
    </submittedName>
</protein>
<evidence type="ECO:0000256" key="1">
    <source>
        <dbReference type="SAM" id="MobiDB-lite"/>
    </source>
</evidence>
<accession>A0AA88EFJ1</accession>
<feature type="region of interest" description="Disordered" evidence="1">
    <location>
        <begin position="1"/>
        <end position="46"/>
    </location>
</feature>
<evidence type="ECO:0000313" key="3">
    <source>
        <dbReference type="Proteomes" id="UP001187192"/>
    </source>
</evidence>
<dbReference type="AlphaFoldDB" id="A0AA88EFJ1"/>
<keyword evidence="3" id="KW-1185">Reference proteome</keyword>
<dbReference type="Proteomes" id="UP001187192">
    <property type="component" value="Unassembled WGS sequence"/>
</dbReference>
<gene>
    <name evidence="2" type="ORF">TIFTF001_037038</name>
</gene>
<dbReference type="EMBL" id="BTGU01000529">
    <property type="protein sequence ID" value="GMN67979.1"/>
    <property type="molecule type" value="Genomic_DNA"/>
</dbReference>
<comment type="caution">
    <text evidence="2">The sequence shown here is derived from an EMBL/GenBank/DDBJ whole genome shotgun (WGS) entry which is preliminary data.</text>
</comment>
<organism evidence="2 3">
    <name type="scientific">Ficus carica</name>
    <name type="common">Common fig</name>
    <dbReference type="NCBI Taxonomy" id="3494"/>
    <lineage>
        <taxon>Eukaryota</taxon>
        <taxon>Viridiplantae</taxon>
        <taxon>Streptophyta</taxon>
        <taxon>Embryophyta</taxon>
        <taxon>Tracheophyta</taxon>
        <taxon>Spermatophyta</taxon>
        <taxon>Magnoliopsida</taxon>
        <taxon>eudicotyledons</taxon>
        <taxon>Gunneridae</taxon>
        <taxon>Pentapetalae</taxon>
        <taxon>rosids</taxon>
        <taxon>fabids</taxon>
        <taxon>Rosales</taxon>
        <taxon>Moraceae</taxon>
        <taxon>Ficeae</taxon>
        <taxon>Ficus</taxon>
    </lineage>
</organism>
<name>A0AA88EFJ1_FICCA</name>
<sequence length="46" mass="5153">MSSVSTGLEDDTDVAGNDAFTEATHSDHLEEKFETREGGERLRQRK</sequence>
<evidence type="ECO:0000313" key="2">
    <source>
        <dbReference type="EMBL" id="GMN67979.1"/>
    </source>
</evidence>
<proteinExistence type="predicted"/>
<reference evidence="2" key="1">
    <citation type="submission" date="2023-07" db="EMBL/GenBank/DDBJ databases">
        <title>draft genome sequence of fig (Ficus carica).</title>
        <authorList>
            <person name="Takahashi T."/>
            <person name="Nishimura K."/>
        </authorList>
    </citation>
    <scope>NUCLEOTIDE SEQUENCE</scope>
</reference>